<feature type="transmembrane region" description="Helical" evidence="1">
    <location>
        <begin position="432"/>
        <end position="452"/>
    </location>
</feature>
<feature type="transmembrane region" description="Helical" evidence="1">
    <location>
        <begin position="285"/>
        <end position="310"/>
    </location>
</feature>
<keyword evidence="1" id="KW-0812">Transmembrane</keyword>
<evidence type="ECO:0000256" key="1">
    <source>
        <dbReference type="SAM" id="Phobius"/>
    </source>
</evidence>
<feature type="transmembrane region" description="Helical" evidence="1">
    <location>
        <begin position="496"/>
        <end position="515"/>
    </location>
</feature>
<name>V5RJJ0_SPIAP</name>
<feature type="transmembrane region" description="Helical" evidence="1">
    <location>
        <begin position="246"/>
        <end position="265"/>
    </location>
</feature>
<feature type="transmembrane region" description="Helical" evidence="1">
    <location>
        <begin position="346"/>
        <end position="363"/>
    </location>
</feature>
<dbReference type="EMBL" id="CP006682">
    <property type="protein sequence ID" value="AHB35955.1"/>
    <property type="molecule type" value="Genomic_DNA"/>
</dbReference>
<evidence type="ECO:0000313" key="3">
    <source>
        <dbReference type="Proteomes" id="UP000018550"/>
    </source>
</evidence>
<dbReference type="PATRIC" id="fig|1276258.3.peg.105"/>
<feature type="transmembrane region" description="Helical" evidence="1">
    <location>
        <begin position="192"/>
        <end position="212"/>
    </location>
</feature>
<keyword evidence="1" id="KW-0472">Membrane</keyword>
<dbReference type="AlphaFoldDB" id="V5RJJ0"/>
<organism evidence="2 3">
    <name type="scientific">Spiroplasma apis B31</name>
    <dbReference type="NCBI Taxonomy" id="1276258"/>
    <lineage>
        <taxon>Bacteria</taxon>
        <taxon>Bacillati</taxon>
        <taxon>Mycoplasmatota</taxon>
        <taxon>Mollicutes</taxon>
        <taxon>Entomoplasmatales</taxon>
        <taxon>Spiroplasmataceae</taxon>
        <taxon>Spiroplasma</taxon>
    </lineage>
</organism>
<dbReference type="KEGG" id="sapi:SAPIS_v1c01080"/>
<evidence type="ECO:0000313" key="2">
    <source>
        <dbReference type="EMBL" id="AHB35955.1"/>
    </source>
</evidence>
<dbReference type="Proteomes" id="UP000018550">
    <property type="component" value="Chromosome"/>
</dbReference>
<dbReference type="RefSeq" id="WP_023788889.1">
    <property type="nucleotide sequence ID" value="NC_022998.1"/>
</dbReference>
<proteinExistence type="predicted"/>
<dbReference type="STRING" id="1276258.SAPIS_v1c01080"/>
<reference evidence="2 3" key="1">
    <citation type="journal article" date="2014" name="Genome Announc.">
        <title>Complete Genome Sequence of Spiroplasma apis B31T (ATCC 33834), a Bacterium Associated with May Disease of Honeybees (Apis mellifera).</title>
        <authorList>
            <person name="Ku C."/>
            <person name="Lo W.S."/>
            <person name="Chen L.L."/>
            <person name="Kuo C.H."/>
        </authorList>
    </citation>
    <scope>NUCLEOTIDE SEQUENCE [LARGE SCALE GENOMIC DNA]</scope>
    <source>
        <strain evidence="2">B31</strain>
    </source>
</reference>
<keyword evidence="1" id="KW-1133">Transmembrane helix</keyword>
<feature type="transmembrane region" description="Helical" evidence="1">
    <location>
        <begin position="218"/>
        <end position="239"/>
    </location>
</feature>
<feature type="transmembrane region" description="Helical" evidence="1">
    <location>
        <begin position="464"/>
        <end position="484"/>
    </location>
</feature>
<feature type="transmembrane region" description="Helical" evidence="1">
    <location>
        <begin position="101"/>
        <end position="124"/>
    </location>
</feature>
<feature type="transmembrane region" description="Helical" evidence="1">
    <location>
        <begin position="322"/>
        <end position="340"/>
    </location>
</feature>
<gene>
    <name evidence="2" type="ORF">SAPIS_v1c01080</name>
</gene>
<dbReference type="HOGENOM" id="CLU_507967_0_0_14"/>
<feature type="transmembrane region" description="Helical" evidence="1">
    <location>
        <begin position="164"/>
        <end position="180"/>
    </location>
</feature>
<keyword evidence="3" id="KW-1185">Reference proteome</keyword>
<feature type="transmembrane region" description="Helical" evidence="1">
    <location>
        <begin position="383"/>
        <end position="403"/>
    </location>
</feature>
<protein>
    <recommendedName>
        <fullName evidence="4">Transmembrane protein</fullName>
    </recommendedName>
</protein>
<feature type="transmembrane region" description="Helical" evidence="1">
    <location>
        <begin position="68"/>
        <end position="89"/>
    </location>
</feature>
<sequence length="539" mass="63090">MTSLSIWFPIVLTIPIIFMFYTSGTIILELLKFKIKNSFSAIAAGFFTYFTFISVLTFPLQLISVLPYIFFIYFIWALTILFIAFCFVFSKYWLSTNVFSLNTIIYMGIVALIVGINFFGIQFVNNVSFARHKNTLSILNWLKDNPVSFFNNATLFNFLGFKPFQGWYTFQLSLIILGNIETYQYQDFIKPFCFIIDAFLFSSIFITMFEALKKKTKSINTCALFAISLIIFSISKLLIAYFDASFWGGESIFIYLVFYSIMLLLKYTTSEYRERNNTFFNGMVLGGYICFSWDSSYQVLFLLYGFIFVIQKTYSRNFTKDLLKLSIFSLIDIFFFNIVLGYYIQSLLFGILTVFLILTAFWMSRNYSVVSKFEIFIDQKTNFTILLLPISFMLISIAITLGMEQPFVSTNDNYLNFLYVWTSIFKNKNVNFWTTFILAMVILALSFFWIFIRKKIRTTGLTGIIDLILISYLTFYNPIVVKFINFIYPDMTKTNGVVMIVMGIVLLNVVVYWLFDFIKRRKVSTNEPVIIKKYTWLSL</sequence>
<feature type="transmembrane region" description="Helical" evidence="1">
    <location>
        <begin position="40"/>
        <end position="62"/>
    </location>
</feature>
<evidence type="ECO:0008006" key="4">
    <source>
        <dbReference type="Google" id="ProtNLM"/>
    </source>
</evidence>
<dbReference type="OrthoDB" id="387555at2"/>
<accession>V5RJJ0</accession>
<feature type="transmembrane region" description="Helical" evidence="1">
    <location>
        <begin position="6"/>
        <end position="28"/>
    </location>
</feature>